<proteinExistence type="predicted"/>
<organism evidence="2">
    <name type="scientific">Fagus sylvatica</name>
    <name type="common">Beechnut</name>
    <dbReference type="NCBI Taxonomy" id="28930"/>
    <lineage>
        <taxon>Eukaryota</taxon>
        <taxon>Viridiplantae</taxon>
        <taxon>Streptophyta</taxon>
        <taxon>Embryophyta</taxon>
        <taxon>Tracheophyta</taxon>
        <taxon>Spermatophyta</taxon>
        <taxon>Magnoliopsida</taxon>
        <taxon>eudicotyledons</taxon>
        <taxon>Gunneridae</taxon>
        <taxon>Pentapetalae</taxon>
        <taxon>rosids</taxon>
        <taxon>fabids</taxon>
        <taxon>Fagales</taxon>
        <taxon>Fagaceae</taxon>
        <taxon>Fagus</taxon>
    </lineage>
</organism>
<name>A0A2N9F8W3_FAGSY</name>
<gene>
    <name evidence="2" type="ORF">FSB_LOCUS11407</name>
</gene>
<reference evidence="2" key="1">
    <citation type="submission" date="2018-02" db="EMBL/GenBank/DDBJ databases">
        <authorList>
            <person name="Cohen D.B."/>
            <person name="Kent A.D."/>
        </authorList>
    </citation>
    <scope>NUCLEOTIDE SEQUENCE</scope>
</reference>
<sequence length="215" mass="24152">MDLLGIFEPYLGHVSTSSSHMPSSRILFRKTRRVHISVHLGCIKHLLGFDASLLELRLGSVELVRHRSNPSRPYQAQVGRPLEFDISIRSLSTMRTSHGFVKTHFGSFKPDLELLQTSTPFSLSLPTKPPRHNAFQAATPQHPPRCHAATSATPPRRSTTDRAHRLITHSHSLCLSFLTQSLSDLSRSRKCTDLAVNVQILQIRKCQDLPVNIKI</sequence>
<feature type="region of interest" description="Disordered" evidence="1">
    <location>
        <begin position="136"/>
        <end position="161"/>
    </location>
</feature>
<dbReference type="AlphaFoldDB" id="A0A2N9F8W3"/>
<dbReference type="EMBL" id="OIVN01000652">
    <property type="protein sequence ID" value="SPC83525.1"/>
    <property type="molecule type" value="Genomic_DNA"/>
</dbReference>
<evidence type="ECO:0000313" key="2">
    <source>
        <dbReference type="EMBL" id="SPC83525.1"/>
    </source>
</evidence>
<protein>
    <submittedName>
        <fullName evidence="2">Uncharacterized protein</fullName>
    </submittedName>
</protein>
<accession>A0A2N9F8W3</accession>
<evidence type="ECO:0000256" key="1">
    <source>
        <dbReference type="SAM" id="MobiDB-lite"/>
    </source>
</evidence>